<dbReference type="PANTHER" id="PTHR46060:SF1">
    <property type="entry name" value="MARINER MOS1 TRANSPOSASE-LIKE PROTEIN"/>
    <property type="match status" value="1"/>
</dbReference>
<dbReference type="EMBL" id="JABXBU010001863">
    <property type="protein sequence ID" value="KAF8782162.1"/>
    <property type="molecule type" value="Genomic_DNA"/>
</dbReference>
<protein>
    <submittedName>
        <fullName evidence="1">Protein GVQW3 like protein</fullName>
    </submittedName>
</protein>
<comment type="caution">
    <text evidence="1">The sequence shown here is derived from an EMBL/GenBank/DDBJ whole genome shotgun (WGS) entry which is preliminary data.</text>
</comment>
<dbReference type="AlphaFoldDB" id="A0A8T0F0S3"/>
<gene>
    <name evidence="1" type="ORF">HNY73_012486</name>
</gene>
<reference evidence="1" key="2">
    <citation type="submission" date="2020-06" db="EMBL/GenBank/DDBJ databases">
        <authorList>
            <person name="Sheffer M."/>
        </authorList>
    </citation>
    <scope>NUCLEOTIDE SEQUENCE</scope>
</reference>
<dbReference type="Proteomes" id="UP000807504">
    <property type="component" value="Unassembled WGS sequence"/>
</dbReference>
<keyword evidence="2" id="KW-1185">Reference proteome</keyword>
<evidence type="ECO:0000313" key="1">
    <source>
        <dbReference type="EMBL" id="KAF8782162.1"/>
    </source>
</evidence>
<dbReference type="PANTHER" id="PTHR46060">
    <property type="entry name" value="MARINER MOS1 TRANSPOSASE-LIKE PROTEIN"/>
    <property type="match status" value="1"/>
</dbReference>
<dbReference type="InterPro" id="IPR052709">
    <property type="entry name" value="Transposase-MT_Hybrid"/>
</dbReference>
<reference evidence="1" key="1">
    <citation type="journal article" date="2020" name="bioRxiv">
        <title>Chromosome-level reference genome of the European wasp spider Argiope bruennichi: a resource for studies on range expansion and evolutionary adaptation.</title>
        <authorList>
            <person name="Sheffer M.M."/>
            <person name="Hoppe A."/>
            <person name="Krehenwinkel H."/>
            <person name="Uhl G."/>
            <person name="Kuss A.W."/>
            <person name="Jensen L."/>
            <person name="Jensen C."/>
            <person name="Gillespie R.G."/>
            <person name="Hoff K.J."/>
            <person name="Prost S."/>
        </authorList>
    </citation>
    <scope>NUCLEOTIDE SEQUENCE</scope>
</reference>
<proteinExistence type="predicted"/>
<organism evidence="1 2">
    <name type="scientific">Argiope bruennichi</name>
    <name type="common">Wasp spider</name>
    <name type="synonym">Aranea bruennichi</name>
    <dbReference type="NCBI Taxonomy" id="94029"/>
    <lineage>
        <taxon>Eukaryota</taxon>
        <taxon>Metazoa</taxon>
        <taxon>Ecdysozoa</taxon>
        <taxon>Arthropoda</taxon>
        <taxon>Chelicerata</taxon>
        <taxon>Arachnida</taxon>
        <taxon>Araneae</taxon>
        <taxon>Araneomorphae</taxon>
        <taxon>Entelegynae</taxon>
        <taxon>Araneoidea</taxon>
        <taxon>Araneidae</taxon>
        <taxon>Argiope</taxon>
    </lineage>
</organism>
<evidence type="ECO:0000313" key="2">
    <source>
        <dbReference type="Proteomes" id="UP000807504"/>
    </source>
</evidence>
<sequence>MIEEQHRVIRFLTAENITPAAIHCRIVTAYGEDCVSDKSKRKCRARFRAGRESFVDDPRSGQVNTVTTADLIDKVVYLVRSDRRVILRMLAVKVDVRVGTV</sequence>
<name>A0A8T0F0S3_ARGBR</name>
<accession>A0A8T0F0S3</accession>